<accession>A0A2V2N7X2</accession>
<dbReference type="InterPro" id="IPR036186">
    <property type="entry name" value="Serpin_sf"/>
</dbReference>
<dbReference type="GO" id="GO:0004867">
    <property type="term" value="F:serine-type endopeptidase inhibitor activity"/>
    <property type="evidence" value="ECO:0007669"/>
    <property type="project" value="InterPro"/>
</dbReference>
<dbReference type="GO" id="GO:0005615">
    <property type="term" value="C:extracellular space"/>
    <property type="evidence" value="ECO:0007669"/>
    <property type="project" value="InterPro"/>
</dbReference>
<reference evidence="3 4" key="1">
    <citation type="submission" date="2018-05" db="EMBL/GenBank/DDBJ databases">
        <title>Draft genome of Methanospirillum lacunae Ki8-1.</title>
        <authorList>
            <person name="Dueholm M.S."/>
            <person name="Nielsen P.H."/>
            <person name="Bakmann L.F."/>
            <person name="Otzen D.E."/>
        </authorList>
    </citation>
    <scope>NUCLEOTIDE SEQUENCE [LARGE SCALE GENOMIC DNA]</scope>
    <source>
        <strain evidence="3 4">Ki8-1</strain>
    </source>
</reference>
<evidence type="ECO:0000259" key="2">
    <source>
        <dbReference type="SMART" id="SM00093"/>
    </source>
</evidence>
<dbReference type="GeneID" id="97548711"/>
<dbReference type="Pfam" id="PF00079">
    <property type="entry name" value="Serpin"/>
    <property type="match status" value="1"/>
</dbReference>
<dbReference type="PANTHER" id="PTHR11461">
    <property type="entry name" value="SERINE PROTEASE INHIBITOR, SERPIN"/>
    <property type="match status" value="1"/>
</dbReference>
<evidence type="ECO:0000313" key="4">
    <source>
        <dbReference type="Proteomes" id="UP000245657"/>
    </source>
</evidence>
<organism evidence="3 4">
    <name type="scientific">Methanospirillum lacunae</name>
    <dbReference type="NCBI Taxonomy" id="668570"/>
    <lineage>
        <taxon>Archaea</taxon>
        <taxon>Methanobacteriati</taxon>
        <taxon>Methanobacteriota</taxon>
        <taxon>Stenosarchaea group</taxon>
        <taxon>Methanomicrobia</taxon>
        <taxon>Methanomicrobiales</taxon>
        <taxon>Methanospirillaceae</taxon>
        <taxon>Methanospirillum</taxon>
    </lineage>
</organism>
<proteinExistence type="inferred from homology"/>
<dbReference type="InterPro" id="IPR042178">
    <property type="entry name" value="Serpin_sf_1"/>
</dbReference>
<dbReference type="PROSITE" id="PS00284">
    <property type="entry name" value="SERPIN"/>
    <property type="match status" value="1"/>
</dbReference>
<comment type="caution">
    <text evidence="3">The sequence shown here is derived from an EMBL/GenBank/DDBJ whole genome shotgun (WGS) entry which is preliminary data.</text>
</comment>
<dbReference type="InterPro" id="IPR042185">
    <property type="entry name" value="Serpin_sf_2"/>
</dbReference>
<evidence type="ECO:0000313" key="3">
    <source>
        <dbReference type="EMBL" id="PWR72608.1"/>
    </source>
</evidence>
<sequence>MRLLNSLLCSLLLILICMAVTGENTLPDNISHQTDFSLEQYNDLNTEPAQIVADLNNRFASDLYLNLSHSPDYTGKNIFFSPLSISSAGALTYEGARGKTADEIRAVFHFPENSSILRKGYAGVNPGSPGPTVYSANALWAEKTHQFLPEYIALSRDYYSANVTNLDFVNKSGESRDVINGWVAEKTNNKIRDLVSPASVNSATDLVITNAMYFNDSWLSGFDKGQEQEFRVEPGKTVPIQMMEKTGSDQKFMYTDTGELQALDIPYQSGNGTRLSMLVLLPKEDNITPAEKVLRTGNLSSVTGALRPTDVIIYFPKFRLETEYQLPDLLKKMGMNTAFTPDADFSGMDGAQDLFINDFIHKAFVDVNEQGTEASAATVVSMNEMAIPDRNKESPVVFKADHPFIFMIRDDKSGAILFMGRVMNPAGAPLENLTSDA</sequence>
<dbReference type="InterPro" id="IPR023795">
    <property type="entry name" value="Serpin_CS"/>
</dbReference>
<dbReference type="InterPro" id="IPR023796">
    <property type="entry name" value="Serpin_dom"/>
</dbReference>
<evidence type="ECO:0000256" key="1">
    <source>
        <dbReference type="RuleBase" id="RU000411"/>
    </source>
</evidence>
<dbReference type="EMBL" id="QGMY01000006">
    <property type="protein sequence ID" value="PWR72608.1"/>
    <property type="molecule type" value="Genomic_DNA"/>
</dbReference>
<protein>
    <submittedName>
        <fullName evidence="3">Proteinase IV</fullName>
    </submittedName>
</protein>
<dbReference type="Proteomes" id="UP000245657">
    <property type="component" value="Unassembled WGS sequence"/>
</dbReference>
<dbReference type="OrthoDB" id="371710at2157"/>
<name>A0A2V2N7X2_9EURY</name>
<dbReference type="InterPro" id="IPR000215">
    <property type="entry name" value="Serpin_fam"/>
</dbReference>
<feature type="domain" description="Serpin" evidence="2">
    <location>
        <begin position="61"/>
        <end position="425"/>
    </location>
</feature>
<dbReference type="AlphaFoldDB" id="A0A2V2N7X2"/>
<dbReference type="SUPFAM" id="SSF56574">
    <property type="entry name" value="Serpins"/>
    <property type="match status" value="1"/>
</dbReference>
<gene>
    <name evidence="3" type="ORF">DK846_06480</name>
</gene>
<comment type="similarity">
    <text evidence="1">Belongs to the serpin family.</text>
</comment>
<keyword evidence="4" id="KW-1185">Reference proteome</keyword>
<dbReference type="CDD" id="cd19590">
    <property type="entry name" value="serpin_thermopin-like"/>
    <property type="match status" value="1"/>
</dbReference>
<dbReference type="Gene3D" id="3.30.497.10">
    <property type="entry name" value="Antithrombin, subunit I, domain 2"/>
    <property type="match status" value="1"/>
</dbReference>
<dbReference type="SMART" id="SM00093">
    <property type="entry name" value="SERPIN"/>
    <property type="match status" value="1"/>
</dbReference>
<dbReference type="RefSeq" id="WP_109968119.1">
    <property type="nucleotide sequence ID" value="NZ_CP176093.1"/>
</dbReference>
<dbReference type="Gene3D" id="2.30.39.10">
    <property type="entry name" value="Alpha-1-antitrypsin, domain 1"/>
    <property type="match status" value="1"/>
</dbReference>
<dbReference type="PANTHER" id="PTHR11461:SF211">
    <property type="entry name" value="GH10112P-RELATED"/>
    <property type="match status" value="1"/>
</dbReference>